<dbReference type="EMBL" id="JACHWP010000001">
    <property type="protein sequence ID" value="MBB3022521.1"/>
    <property type="molecule type" value="Genomic_DNA"/>
</dbReference>
<comment type="similarity">
    <text evidence="2">Belongs to the DedA family.</text>
</comment>
<accession>A0A839QX13</accession>
<evidence type="ECO:0000313" key="11">
    <source>
        <dbReference type="Proteomes" id="UP000568050"/>
    </source>
</evidence>
<keyword evidence="11" id="KW-1185">Reference proteome</keyword>
<evidence type="ECO:0000256" key="5">
    <source>
        <dbReference type="ARBA" id="ARBA00022989"/>
    </source>
</evidence>
<dbReference type="AlphaFoldDB" id="A0A839QX13"/>
<sequence>MLDWIRSLPLIPAIAFLLVVIYLRAGATYALGRFATQLAHRSRLRRFLESAAVASAQDKLARWGAPLVALSFLTVGFQTAVNAAAGVVRMPLRRYLPALAVGGFLWAVIYATAGLAAFSLWWRLLVANPLAAVLVVLAIFGAAMVIRGGRRARARLRSPATPLAGAADRQGTGSSSVRAD</sequence>
<dbReference type="Proteomes" id="UP000568050">
    <property type="component" value="Unassembled WGS sequence"/>
</dbReference>
<evidence type="ECO:0000256" key="3">
    <source>
        <dbReference type="ARBA" id="ARBA00022475"/>
    </source>
</evidence>
<evidence type="ECO:0000259" key="9">
    <source>
        <dbReference type="Pfam" id="PF09335"/>
    </source>
</evidence>
<feature type="domain" description="VTT" evidence="9">
    <location>
        <begin position="11"/>
        <end position="114"/>
    </location>
</feature>
<keyword evidence="4 8" id="KW-0812">Transmembrane</keyword>
<evidence type="ECO:0000256" key="4">
    <source>
        <dbReference type="ARBA" id="ARBA00022692"/>
    </source>
</evidence>
<dbReference type="PANTHER" id="PTHR42709">
    <property type="entry name" value="ALKALINE PHOSPHATASE LIKE PROTEIN"/>
    <property type="match status" value="1"/>
</dbReference>
<proteinExistence type="inferred from homology"/>
<keyword evidence="3" id="KW-1003">Cell membrane</keyword>
<comment type="caution">
    <text evidence="10">The sequence shown here is derived from an EMBL/GenBank/DDBJ whole genome shotgun (WGS) entry which is preliminary data.</text>
</comment>
<feature type="transmembrane region" description="Helical" evidence="8">
    <location>
        <begin position="7"/>
        <end position="25"/>
    </location>
</feature>
<dbReference type="GO" id="GO:0005886">
    <property type="term" value="C:plasma membrane"/>
    <property type="evidence" value="ECO:0007669"/>
    <property type="project" value="UniProtKB-SubCell"/>
</dbReference>
<evidence type="ECO:0000256" key="7">
    <source>
        <dbReference type="SAM" id="MobiDB-lite"/>
    </source>
</evidence>
<feature type="compositionally biased region" description="Polar residues" evidence="7">
    <location>
        <begin position="171"/>
        <end position="180"/>
    </location>
</feature>
<evidence type="ECO:0000256" key="6">
    <source>
        <dbReference type="ARBA" id="ARBA00023136"/>
    </source>
</evidence>
<evidence type="ECO:0000256" key="8">
    <source>
        <dbReference type="SAM" id="Phobius"/>
    </source>
</evidence>
<gene>
    <name evidence="10" type="ORF">FHX50_000769</name>
</gene>
<organism evidence="10 11">
    <name type="scientific">Helcobacillus massiliensis</name>
    <dbReference type="NCBI Taxonomy" id="521392"/>
    <lineage>
        <taxon>Bacteria</taxon>
        <taxon>Bacillati</taxon>
        <taxon>Actinomycetota</taxon>
        <taxon>Actinomycetes</taxon>
        <taxon>Micrococcales</taxon>
        <taxon>Dermabacteraceae</taxon>
        <taxon>Helcobacillus</taxon>
    </lineage>
</organism>
<keyword evidence="6 8" id="KW-0472">Membrane</keyword>
<dbReference type="InterPro" id="IPR051311">
    <property type="entry name" value="DedA_domain"/>
</dbReference>
<comment type="subcellular location">
    <subcellularLocation>
        <location evidence="1">Cell membrane</location>
        <topology evidence="1">Multi-pass membrane protein</topology>
    </subcellularLocation>
</comment>
<keyword evidence="5 8" id="KW-1133">Transmembrane helix</keyword>
<evidence type="ECO:0000256" key="2">
    <source>
        <dbReference type="ARBA" id="ARBA00010792"/>
    </source>
</evidence>
<name>A0A839QX13_9MICO</name>
<reference evidence="10 11" key="1">
    <citation type="submission" date="2020-08" db="EMBL/GenBank/DDBJ databases">
        <title>Sequencing the genomes of 1000 actinobacteria strains.</title>
        <authorList>
            <person name="Klenk H.-P."/>
        </authorList>
    </citation>
    <scope>NUCLEOTIDE SEQUENCE [LARGE SCALE GENOMIC DNA]</scope>
    <source>
        <strain evidence="10 11">DSM 23040</strain>
    </source>
</reference>
<feature type="transmembrane region" description="Helical" evidence="8">
    <location>
        <begin position="124"/>
        <end position="146"/>
    </location>
</feature>
<dbReference type="InterPro" id="IPR032816">
    <property type="entry name" value="VTT_dom"/>
</dbReference>
<feature type="region of interest" description="Disordered" evidence="7">
    <location>
        <begin position="160"/>
        <end position="180"/>
    </location>
</feature>
<dbReference type="RefSeq" id="WP_183374650.1">
    <property type="nucleotide sequence ID" value="NZ_CBCSFZ010000007.1"/>
</dbReference>
<evidence type="ECO:0000313" key="10">
    <source>
        <dbReference type="EMBL" id="MBB3022521.1"/>
    </source>
</evidence>
<feature type="transmembrane region" description="Helical" evidence="8">
    <location>
        <begin position="95"/>
        <end position="118"/>
    </location>
</feature>
<feature type="transmembrane region" description="Helical" evidence="8">
    <location>
        <begin position="67"/>
        <end position="88"/>
    </location>
</feature>
<dbReference type="PANTHER" id="PTHR42709:SF6">
    <property type="entry name" value="UNDECAPRENYL PHOSPHATE TRANSPORTER A"/>
    <property type="match status" value="1"/>
</dbReference>
<dbReference type="Pfam" id="PF09335">
    <property type="entry name" value="VTT_dom"/>
    <property type="match status" value="1"/>
</dbReference>
<protein>
    <submittedName>
        <fullName evidence="10">Membrane protein DedA with SNARE-associated domain</fullName>
    </submittedName>
</protein>
<evidence type="ECO:0000256" key="1">
    <source>
        <dbReference type="ARBA" id="ARBA00004651"/>
    </source>
</evidence>